<dbReference type="Proteomes" id="UP000266745">
    <property type="component" value="Chromosome"/>
</dbReference>
<gene>
    <name evidence="2" type="ORF">SU86_002370</name>
</gene>
<accession>A0A3G1AZV8</accession>
<dbReference type="EMBL" id="CP011097">
    <property type="protein sequence ID" value="AJZ75420.1"/>
    <property type="molecule type" value="Genomic_DNA"/>
</dbReference>
<protein>
    <submittedName>
        <fullName evidence="2">Cupin</fullName>
    </submittedName>
</protein>
<dbReference type="InterPro" id="IPR006045">
    <property type="entry name" value="Cupin_1"/>
</dbReference>
<sequence length="152" mass="17102">MRKANIYSPGNPRKINPNWFTGKTSMKDISGTIHSEQHNIYHVYFKGGSKTKLHTHNGNQILIATKGKGKLELYKKLQNKKSHFAIKKTESIPLNEGDIVYIPKNTLHTHGSISKSKTFSHIAINIISSKSSEYKTVWYESDYAKSAGSIVP</sequence>
<dbReference type="InterPro" id="IPR011051">
    <property type="entry name" value="RmlC_Cupin_sf"/>
</dbReference>
<dbReference type="STRING" id="1603555.SU86_002370"/>
<dbReference type="RefSeq" id="WP_048188024.1">
    <property type="nucleotide sequence ID" value="NZ_CP011097.1"/>
</dbReference>
<proteinExistence type="predicted"/>
<dbReference type="KEGG" id="tah:SU86_002370"/>
<organism evidence="2 3">
    <name type="scientific">Candidatus Nitrosotenuis cloacae</name>
    <dbReference type="NCBI Taxonomy" id="1603555"/>
    <lineage>
        <taxon>Archaea</taxon>
        <taxon>Nitrososphaerota</taxon>
        <taxon>Candidatus Nitrosotenuis</taxon>
    </lineage>
</organism>
<dbReference type="SUPFAM" id="SSF51182">
    <property type="entry name" value="RmlC-like cupins"/>
    <property type="match status" value="1"/>
</dbReference>
<dbReference type="AlphaFoldDB" id="A0A3G1AZV8"/>
<evidence type="ECO:0000259" key="1">
    <source>
        <dbReference type="Pfam" id="PF00190"/>
    </source>
</evidence>
<dbReference type="Gene3D" id="2.60.120.10">
    <property type="entry name" value="Jelly Rolls"/>
    <property type="match status" value="1"/>
</dbReference>
<dbReference type="GeneID" id="24875231"/>
<name>A0A3G1AZV8_9ARCH</name>
<dbReference type="PANTHER" id="PTHR43698:SF1">
    <property type="entry name" value="BLL4564 PROTEIN"/>
    <property type="match status" value="1"/>
</dbReference>
<feature type="domain" description="Cupin type-1" evidence="1">
    <location>
        <begin position="40"/>
        <end position="126"/>
    </location>
</feature>
<evidence type="ECO:0000313" key="3">
    <source>
        <dbReference type="Proteomes" id="UP000266745"/>
    </source>
</evidence>
<dbReference type="OrthoDB" id="82049at2157"/>
<evidence type="ECO:0000313" key="2">
    <source>
        <dbReference type="EMBL" id="AJZ75420.1"/>
    </source>
</evidence>
<reference evidence="2 3" key="1">
    <citation type="journal article" date="2016" name="Sci. Rep.">
        <title>A novel ammonia-oxidizing archaeon from wastewater treatment plant: Its enrichment, physiological and genomic characteristics.</title>
        <authorList>
            <person name="Li Y."/>
            <person name="Ding K."/>
            <person name="Wen X."/>
            <person name="Zhang B."/>
            <person name="Shen B."/>
            <person name="Yang Y."/>
        </authorList>
    </citation>
    <scope>NUCLEOTIDE SEQUENCE [LARGE SCALE GENOMIC DNA]</scope>
    <source>
        <strain evidence="2 3">SAT1</strain>
    </source>
</reference>
<dbReference type="Pfam" id="PF00190">
    <property type="entry name" value="Cupin_1"/>
    <property type="match status" value="1"/>
</dbReference>
<keyword evidence="3" id="KW-1185">Reference proteome</keyword>
<dbReference type="PANTHER" id="PTHR43698">
    <property type="entry name" value="RIBD C-TERMINAL DOMAIN CONTAINING PROTEIN"/>
    <property type="match status" value="1"/>
</dbReference>
<dbReference type="InterPro" id="IPR014710">
    <property type="entry name" value="RmlC-like_jellyroll"/>
</dbReference>